<dbReference type="Gene3D" id="3.40.50.2300">
    <property type="match status" value="2"/>
</dbReference>
<evidence type="ECO:0000259" key="3">
    <source>
        <dbReference type="Pfam" id="PF13407"/>
    </source>
</evidence>
<dbReference type="SUPFAM" id="SSF53822">
    <property type="entry name" value="Periplasmic binding protein-like I"/>
    <property type="match status" value="1"/>
</dbReference>
<comment type="subcellular location">
    <subcellularLocation>
        <location evidence="1">Cell envelope</location>
    </subcellularLocation>
</comment>
<evidence type="ECO:0000256" key="2">
    <source>
        <dbReference type="SAM" id="SignalP"/>
    </source>
</evidence>
<evidence type="ECO:0000313" key="5">
    <source>
        <dbReference type="Proteomes" id="UP001232245"/>
    </source>
</evidence>
<protein>
    <submittedName>
        <fullName evidence="4">Rhamnose transport system substrate-binding protein</fullName>
    </submittedName>
</protein>
<feature type="domain" description="Periplasmic binding protein" evidence="3">
    <location>
        <begin position="51"/>
        <end position="307"/>
    </location>
</feature>
<accession>A0ABT9Z1Y5</accession>
<dbReference type="Pfam" id="PF13407">
    <property type="entry name" value="Peripla_BP_4"/>
    <property type="match status" value="1"/>
</dbReference>
<dbReference type="Proteomes" id="UP001232245">
    <property type="component" value="Unassembled WGS sequence"/>
</dbReference>
<gene>
    <name evidence="4" type="ORF">J2S02_002604</name>
</gene>
<feature type="chain" id="PRO_5046116872" evidence="2">
    <location>
        <begin position="23"/>
        <end position="346"/>
    </location>
</feature>
<dbReference type="CDD" id="cd06302">
    <property type="entry name" value="PBP1_LsrB_Quorum_Sensing-like"/>
    <property type="match status" value="1"/>
</dbReference>
<keyword evidence="5" id="KW-1185">Reference proteome</keyword>
<comment type="caution">
    <text evidence="4">The sequence shown here is derived from an EMBL/GenBank/DDBJ whole genome shotgun (WGS) entry which is preliminary data.</text>
</comment>
<keyword evidence="2" id="KW-0732">Signal</keyword>
<dbReference type="PANTHER" id="PTHR30036">
    <property type="entry name" value="D-XYLOSE-BINDING PERIPLASMIC PROTEIN"/>
    <property type="match status" value="1"/>
</dbReference>
<dbReference type="InterPro" id="IPR028082">
    <property type="entry name" value="Peripla_BP_I"/>
</dbReference>
<dbReference type="PROSITE" id="PS51257">
    <property type="entry name" value="PROKAR_LIPOPROTEIN"/>
    <property type="match status" value="1"/>
</dbReference>
<dbReference type="RefSeq" id="WP_233452174.1">
    <property type="nucleotide sequence ID" value="NZ_CADEPK010000081.1"/>
</dbReference>
<feature type="signal peptide" evidence="2">
    <location>
        <begin position="1"/>
        <end position="22"/>
    </location>
</feature>
<dbReference type="InterPro" id="IPR050555">
    <property type="entry name" value="Bact_Solute-Bind_Prot2"/>
</dbReference>
<evidence type="ECO:0000313" key="4">
    <source>
        <dbReference type="EMBL" id="MDQ0226259.1"/>
    </source>
</evidence>
<proteinExistence type="predicted"/>
<reference evidence="4 5" key="1">
    <citation type="submission" date="2023-07" db="EMBL/GenBank/DDBJ databases">
        <title>Genomic Encyclopedia of Type Strains, Phase IV (KMG-IV): sequencing the most valuable type-strain genomes for metagenomic binning, comparative biology and taxonomic classification.</title>
        <authorList>
            <person name="Goeker M."/>
        </authorList>
    </citation>
    <scope>NUCLEOTIDE SEQUENCE [LARGE SCALE GENOMIC DNA]</scope>
    <source>
        <strain evidence="4 5">DSM 17723</strain>
    </source>
</reference>
<dbReference type="PANTHER" id="PTHR30036:SF8">
    <property type="entry name" value="ABC-TYPE SUGAR TRANSPORT SYSTEM PERIPLASMIC COMPONENT-LIKE PROTEIN"/>
    <property type="match status" value="1"/>
</dbReference>
<sequence length="346" mass="38410">MTSRLLLLLMFFPLLTGCFGMSSDRNKYEVIYDGEDKHEEANSQSTSKYTVAIIPKVDGIPYFNAAEEGAIEAGSDMGMNVLYQGPIMMDWKQQVELIEGFIEMGVDAIAVSAIDPEKIGPAMEKAKERGIKVFTWDSDTNPKYRQLYISMVDPEIIGRHVVDILAAQLKEKGKYAIITDSSEAANSNGWIRWMKIHQLENYPEMSLVEIIEAEDNPNKAYSAAKQLLTKYPDIKGIIGSTSVGPPAAAQAVKDLKKVGKVKVVGLSTPNLMRTFIKDGSAEMITLWSPKRLGYLTVSVMKESLDGKPITDNQRLPNVGVVKVEDDTIIMGNPIDITKENIDEYDF</sequence>
<organism evidence="4 5">
    <name type="scientific">Metabacillus niabensis</name>
    <dbReference type="NCBI Taxonomy" id="324854"/>
    <lineage>
        <taxon>Bacteria</taxon>
        <taxon>Bacillati</taxon>
        <taxon>Bacillota</taxon>
        <taxon>Bacilli</taxon>
        <taxon>Bacillales</taxon>
        <taxon>Bacillaceae</taxon>
        <taxon>Metabacillus</taxon>
    </lineage>
</organism>
<name>A0ABT9Z1Y5_9BACI</name>
<dbReference type="EMBL" id="JAUSTZ010000004">
    <property type="protein sequence ID" value="MDQ0226259.1"/>
    <property type="molecule type" value="Genomic_DNA"/>
</dbReference>
<dbReference type="InterPro" id="IPR025997">
    <property type="entry name" value="SBP_2_dom"/>
</dbReference>
<evidence type="ECO:0000256" key="1">
    <source>
        <dbReference type="ARBA" id="ARBA00004196"/>
    </source>
</evidence>